<name>A0ABT3LZ21_9LEPT</name>
<dbReference type="PANTHER" id="PTHR43861">
    <property type="entry name" value="TRANS-ACONITATE 2-METHYLTRANSFERASE-RELATED"/>
    <property type="match status" value="1"/>
</dbReference>
<keyword evidence="1" id="KW-0808">Transferase</keyword>
<proteinExistence type="predicted"/>
<comment type="caution">
    <text evidence="1">The sequence shown here is derived from an EMBL/GenBank/DDBJ whole genome shotgun (WGS) entry which is preliminary data.</text>
</comment>
<evidence type="ECO:0000313" key="1">
    <source>
        <dbReference type="EMBL" id="MCW7462971.1"/>
    </source>
</evidence>
<dbReference type="EMBL" id="JAMQPV010000001">
    <property type="protein sequence ID" value="MCW7462971.1"/>
    <property type="molecule type" value="Genomic_DNA"/>
</dbReference>
<dbReference type="Gene3D" id="3.40.50.150">
    <property type="entry name" value="Vaccinia Virus protein VP39"/>
    <property type="match status" value="1"/>
</dbReference>
<dbReference type="GO" id="GO:0008168">
    <property type="term" value="F:methyltransferase activity"/>
    <property type="evidence" value="ECO:0007669"/>
    <property type="project" value="UniProtKB-KW"/>
</dbReference>
<dbReference type="RefSeq" id="WP_265375754.1">
    <property type="nucleotide sequence ID" value="NZ_JAMQPV010000001.1"/>
</dbReference>
<keyword evidence="1" id="KW-0489">Methyltransferase</keyword>
<reference evidence="1 2" key="1">
    <citation type="submission" date="2022-06" db="EMBL/GenBank/DDBJ databases">
        <title>Leptospira isolates from biofilms formed at urban environments.</title>
        <authorList>
            <person name="Ribeiro P.S."/>
            <person name="Sousa T."/>
            <person name="Carvalho N."/>
            <person name="Aburjaile F."/>
            <person name="Neves F."/>
            <person name="Oliveira D."/>
            <person name="Blanco L."/>
            <person name="Lima J."/>
            <person name="Costa F."/>
            <person name="Brenig B."/>
            <person name="Soares S."/>
            <person name="Ramos R."/>
            <person name="Goes-Neto A."/>
            <person name="Matiuzzi M."/>
            <person name="Azevedo V."/>
            <person name="Ristow P."/>
        </authorList>
    </citation>
    <scope>NUCLEOTIDE SEQUENCE [LARGE SCALE GENOMIC DNA]</scope>
    <source>
        <strain evidence="1 2">VSF25</strain>
    </source>
</reference>
<organism evidence="1 2">
    <name type="scientific">Leptospira limi</name>
    <dbReference type="NCBI Taxonomy" id="2950023"/>
    <lineage>
        <taxon>Bacteria</taxon>
        <taxon>Pseudomonadati</taxon>
        <taxon>Spirochaetota</taxon>
        <taxon>Spirochaetia</taxon>
        <taxon>Leptospirales</taxon>
        <taxon>Leptospiraceae</taxon>
        <taxon>Leptospira</taxon>
    </lineage>
</organism>
<dbReference type="SUPFAM" id="SSF53335">
    <property type="entry name" value="S-adenosyl-L-methionine-dependent methyltransferases"/>
    <property type="match status" value="1"/>
</dbReference>
<keyword evidence="2" id="KW-1185">Reference proteome</keyword>
<dbReference type="Proteomes" id="UP001209737">
    <property type="component" value="Unassembled WGS sequence"/>
</dbReference>
<gene>
    <name evidence="1" type="ORF">ND812_12805</name>
</gene>
<accession>A0ABT3LZ21</accession>
<dbReference type="Pfam" id="PF13489">
    <property type="entry name" value="Methyltransf_23"/>
    <property type="match status" value="1"/>
</dbReference>
<sequence>MNCYICSSEKWSVRPGKVRDNPSLEIRECSHCGLVYLSSQIQSEEEFYQNSGMHDGNVPIDEWIRNTEMDDNRRFQDLRLSLPNQTLLDFGCGNGAFLKLVTPLCKEVAGVELEKRLQPYFLSQGLKVYESLSELEGEYDWITAFHVIEHLSDPVPILKKLSMHLKSNSGKLLVEVPSSQDALLTLYGSIPFQEFTYWSCHLYLYNEFTLRKLAEMAGLKVQMIKQIQRYPLSNHLYWLSKSKPGGHKAWPLLNNPDLQSAYANVLASIGACDTISAILVK</sequence>
<protein>
    <submittedName>
        <fullName evidence="1">Class I SAM-dependent methyltransferase</fullName>
    </submittedName>
</protein>
<evidence type="ECO:0000313" key="2">
    <source>
        <dbReference type="Proteomes" id="UP001209737"/>
    </source>
</evidence>
<dbReference type="InterPro" id="IPR029063">
    <property type="entry name" value="SAM-dependent_MTases_sf"/>
</dbReference>
<dbReference type="GO" id="GO:0032259">
    <property type="term" value="P:methylation"/>
    <property type="evidence" value="ECO:0007669"/>
    <property type="project" value="UniProtKB-KW"/>
</dbReference>